<feature type="compositionally biased region" description="Polar residues" evidence="2">
    <location>
        <begin position="267"/>
        <end position="279"/>
    </location>
</feature>
<proteinExistence type="inferred from homology"/>
<dbReference type="PANTHER" id="PTHR12300:SF105">
    <property type="entry name" value="HVA22-LIKE PROTEIN G-RELATED"/>
    <property type="match status" value="1"/>
</dbReference>
<dbReference type="PANTHER" id="PTHR12300">
    <property type="entry name" value="HVA22-LIKE PROTEINS"/>
    <property type="match status" value="1"/>
</dbReference>
<sequence length="285" mass="33182">MLNQRLEDKPGFASHDRYETQPFAFNSALSLYFSFCCPYHNSPSPSRFQQFQRLETQTSPFTKFVPSVDLQIILDSSNYALVDNGGYNDWIVSYKRPSNTVVNVLTVDRMVFGYAYPAYECFKTVEQNKPEIQQLQFWCQYWILVAALTIFERVGDTLVSWLPMYSEAKLAFFIYLWFPKTKGTTYVYDSFFKPYVSKHENEIDRSLTEVKTRAGDMAMIYLHKAINHGHTRFFEILQYIAEQSSPKRQSKEGKEIIPPELGDPTLKMTQNKDTVPETESSTKKD</sequence>
<accession>A0A816QSI4</accession>
<evidence type="ECO:0000256" key="1">
    <source>
        <dbReference type="RuleBase" id="RU362006"/>
    </source>
</evidence>
<gene>
    <name evidence="3" type="ORF">DARMORV10_C06P49640.1</name>
</gene>
<comment type="similarity">
    <text evidence="1">Belongs to the DP1 family.</text>
</comment>
<dbReference type="Proteomes" id="UP001295469">
    <property type="component" value="Chromosome C06"/>
</dbReference>
<protein>
    <recommendedName>
        <fullName evidence="1">HVA22-like protein</fullName>
    </recommendedName>
</protein>
<feature type="region of interest" description="Disordered" evidence="2">
    <location>
        <begin position="244"/>
        <end position="285"/>
    </location>
</feature>
<evidence type="ECO:0000313" key="3">
    <source>
        <dbReference type="EMBL" id="CAF2065045.1"/>
    </source>
</evidence>
<comment type="subcellular location">
    <subcellularLocation>
        <location evidence="1">Membrane</location>
        <topology evidence="1">Multi-pass membrane protein</topology>
    </subcellularLocation>
</comment>
<dbReference type="AlphaFoldDB" id="A0A816QSI4"/>
<evidence type="ECO:0000256" key="2">
    <source>
        <dbReference type="SAM" id="MobiDB-lite"/>
    </source>
</evidence>
<dbReference type="EMBL" id="HG994370">
    <property type="protein sequence ID" value="CAF2065045.1"/>
    <property type="molecule type" value="Genomic_DNA"/>
</dbReference>
<name>A0A816QSI4_BRANA</name>
<dbReference type="GO" id="GO:0016020">
    <property type="term" value="C:membrane"/>
    <property type="evidence" value="ECO:0007669"/>
    <property type="project" value="UniProtKB-SubCell"/>
</dbReference>
<dbReference type="InterPro" id="IPR004345">
    <property type="entry name" value="TB2_DP1_HVA22"/>
</dbReference>
<dbReference type="Pfam" id="PF03134">
    <property type="entry name" value="TB2_DP1_HVA22"/>
    <property type="match status" value="1"/>
</dbReference>
<organism evidence="3">
    <name type="scientific">Brassica napus</name>
    <name type="common">Rape</name>
    <dbReference type="NCBI Taxonomy" id="3708"/>
    <lineage>
        <taxon>Eukaryota</taxon>
        <taxon>Viridiplantae</taxon>
        <taxon>Streptophyta</taxon>
        <taxon>Embryophyta</taxon>
        <taxon>Tracheophyta</taxon>
        <taxon>Spermatophyta</taxon>
        <taxon>Magnoliopsida</taxon>
        <taxon>eudicotyledons</taxon>
        <taxon>Gunneridae</taxon>
        <taxon>Pentapetalae</taxon>
        <taxon>rosids</taxon>
        <taxon>malvids</taxon>
        <taxon>Brassicales</taxon>
        <taxon>Brassicaceae</taxon>
        <taxon>Brassiceae</taxon>
        <taxon>Brassica</taxon>
    </lineage>
</organism>
<reference evidence="3" key="1">
    <citation type="submission" date="2021-01" db="EMBL/GenBank/DDBJ databases">
        <authorList>
            <consortium name="Genoscope - CEA"/>
            <person name="William W."/>
        </authorList>
    </citation>
    <scope>NUCLEOTIDE SEQUENCE</scope>
</reference>